<evidence type="ECO:0000313" key="2">
    <source>
        <dbReference type="EMBL" id="TID13910.1"/>
    </source>
</evidence>
<protein>
    <submittedName>
        <fullName evidence="2">Phosphatidylethanolamine</fullName>
    </submittedName>
</protein>
<evidence type="ECO:0000313" key="3">
    <source>
        <dbReference type="Proteomes" id="UP000298493"/>
    </source>
</evidence>
<name>A0A4Z1NJ92_9PEZI</name>
<keyword evidence="1" id="KW-0732">Signal</keyword>
<dbReference type="Gene3D" id="1.20.1280.140">
    <property type="match status" value="1"/>
</dbReference>
<dbReference type="Proteomes" id="UP000298493">
    <property type="component" value="Unassembled WGS sequence"/>
</dbReference>
<feature type="signal peptide" evidence="1">
    <location>
        <begin position="1"/>
        <end position="17"/>
    </location>
</feature>
<accession>A0A4Z1NJ92</accession>
<comment type="caution">
    <text evidence="2">The sequence shown here is derived from an EMBL/GenBank/DDBJ whole genome shotgun (WGS) entry which is preliminary data.</text>
</comment>
<keyword evidence="3" id="KW-1185">Reference proteome</keyword>
<sequence length="199" mass="21403">MLFTRLAVLSFAAGTFAAPIAPIAPNVEAAASQSIYEVATNRVTYEVEQLNVKLDAIILARPEQRNAAAAAIKEQVGHVLHAEADGANSMRGAKPATVLEASTLGLLPVNQLTTATMASAGKWTRIKDIVYQMGGQQKVVEMLTQMKTAGMQFSAEMNHQMPYGTQTVGKAYGDAVDRTMTTLIREYSQPPRHPSAGWL</sequence>
<dbReference type="AlphaFoldDB" id="A0A4Z1NJ92"/>
<evidence type="ECO:0000256" key="1">
    <source>
        <dbReference type="SAM" id="SignalP"/>
    </source>
</evidence>
<dbReference type="EMBL" id="SNSC02000024">
    <property type="protein sequence ID" value="TID13910.1"/>
    <property type="molecule type" value="Genomic_DNA"/>
</dbReference>
<feature type="chain" id="PRO_5021291739" evidence="1">
    <location>
        <begin position="18"/>
        <end position="199"/>
    </location>
</feature>
<proteinExistence type="predicted"/>
<organism evidence="2 3">
    <name type="scientific">Venturia nashicola</name>
    <dbReference type="NCBI Taxonomy" id="86259"/>
    <lineage>
        <taxon>Eukaryota</taxon>
        <taxon>Fungi</taxon>
        <taxon>Dikarya</taxon>
        <taxon>Ascomycota</taxon>
        <taxon>Pezizomycotina</taxon>
        <taxon>Dothideomycetes</taxon>
        <taxon>Pleosporomycetidae</taxon>
        <taxon>Venturiales</taxon>
        <taxon>Venturiaceae</taxon>
        <taxon>Venturia</taxon>
    </lineage>
</organism>
<gene>
    <name evidence="2" type="ORF">E6O75_ATG07142</name>
</gene>
<reference evidence="2 3" key="1">
    <citation type="submission" date="2019-04" db="EMBL/GenBank/DDBJ databases">
        <title>High contiguity whole genome sequence and gene annotation resource for two Venturia nashicola isolates.</title>
        <authorList>
            <person name="Prokchorchik M."/>
            <person name="Won K."/>
            <person name="Lee Y."/>
            <person name="Choi E.D."/>
            <person name="Segonzac C."/>
            <person name="Sohn K.H."/>
        </authorList>
    </citation>
    <scope>NUCLEOTIDE SEQUENCE [LARGE SCALE GENOMIC DNA]</scope>
    <source>
        <strain evidence="2 3">PRI2</strain>
    </source>
</reference>